<dbReference type="AlphaFoldDB" id="A0A6J4Q3M1"/>
<dbReference type="GO" id="GO:0047330">
    <property type="term" value="F:polyphosphate-glucose phosphotransferase activity"/>
    <property type="evidence" value="ECO:0007669"/>
    <property type="project" value="UniProtKB-EC"/>
</dbReference>
<keyword evidence="2" id="KW-0808">Transferase</keyword>
<evidence type="ECO:0000313" key="2">
    <source>
        <dbReference type="EMBL" id="CAA9432097.1"/>
    </source>
</evidence>
<comment type="similarity">
    <text evidence="1">Belongs to the ROK (NagC/XylR) family.</text>
</comment>
<dbReference type="CDD" id="cd24058">
    <property type="entry name" value="ASKHA_NBD_ROK_PPGK"/>
    <property type="match status" value="1"/>
</dbReference>
<proteinExistence type="inferred from homology"/>
<dbReference type="InterPro" id="IPR043129">
    <property type="entry name" value="ATPase_NBD"/>
</dbReference>
<dbReference type="Gene3D" id="3.30.420.40">
    <property type="match status" value="2"/>
</dbReference>
<dbReference type="InterPro" id="IPR000600">
    <property type="entry name" value="ROK"/>
</dbReference>
<dbReference type="NCBIfam" id="NF045942">
    <property type="entry name" value="PolPhglucPhase"/>
    <property type="match status" value="1"/>
</dbReference>
<keyword evidence="2" id="KW-0418">Kinase</keyword>
<dbReference type="Pfam" id="PF00480">
    <property type="entry name" value="ROK"/>
    <property type="match status" value="1"/>
</dbReference>
<dbReference type="SUPFAM" id="SSF53067">
    <property type="entry name" value="Actin-like ATPase domain"/>
    <property type="match status" value="1"/>
</dbReference>
<sequence>MDVFGLDIGGSGTKGAPVSAQSGELLKERVRIPTPEAATPDEVVAAAVEVISSSGWSGPVGCGFPGVVKGGVVHTAANVASEFIGFDLQSRLQKELDAPVRIVNDADAAGLAEMRWGAGRGVGGVVLMLTIGTGIGTALFLQGKLVPNMELGHIEMHGREAELYASDRVRKVEDLSWREWAGRFEEYLQKMEALLWPDLIVVGGGVSKKSEKFLPRIQTRTRVVPAGMLNTAGIAGAALAYDIPEAYASPLPPTSSRAQGEGRL</sequence>
<reference evidence="2" key="1">
    <citation type="submission" date="2020-02" db="EMBL/GenBank/DDBJ databases">
        <authorList>
            <person name="Meier V. D."/>
        </authorList>
    </citation>
    <scope>NUCLEOTIDE SEQUENCE</scope>
    <source>
        <strain evidence="2">AVDCRST_MAG78</strain>
    </source>
</reference>
<dbReference type="PANTHER" id="PTHR18964">
    <property type="entry name" value="ROK (REPRESSOR, ORF, KINASE) FAMILY"/>
    <property type="match status" value="1"/>
</dbReference>
<evidence type="ECO:0000256" key="1">
    <source>
        <dbReference type="ARBA" id="ARBA00006479"/>
    </source>
</evidence>
<name>A0A6J4Q3M1_9ACTN</name>
<organism evidence="2">
    <name type="scientific">uncultured Rubrobacteraceae bacterium</name>
    <dbReference type="NCBI Taxonomy" id="349277"/>
    <lineage>
        <taxon>Bacteria</taxon>
        <taxon>Bacillati</taxon>
        <taxon>Actinomycetota</taxon>
        <taxon>Rubrobacteria</taxon>
        <taxon>Rubrobacterales</taxon>
        <taxon>Rubrobacteraceae</taxon>
        <taxon>environmental samples</taxon>
    </lineage>
</organism>
<accession>A0A6J4Q3M1</accession>
<dbReference type="EMBL" id="CADCVB010000117">
    <property type="protein sequence ID" value="CAA9432097.1"/>
    <property type="molecule type" value="Genomic_DNA"/>
</dbReference>
<gene>
    <name evidence="2" type="ORF">AVDCRST_MAG78-1761</name>
</gene>
<dbReference type="EC" id="2.7.1.63" evidence="2"/>
<dbReference type="PANTHER" id="PTHR18964:SF146">
    <property type="entry name" value="POLYPHOSPHATE GLUCOKINASE"/>
    <property type="match status" value="1"/>
</dbReference>
<protein>
    <submittedName>
        <fullName evidence="2">Polyphosphate glucokinase</fullName>
        <ecNumber evidence="2">2.7.1.63</ecNumber>
    </submittedName>
</protein>